<keyword evidence="2 8" id="KW-0489">Methyltransferase</keyword>
<dbReference type="PRINTS" id="PR00508">
    <property type="entry name" value="S21N4MTFRASE"/>
</dbReference>
<dbReference type="Gene3D" id="3.40.50.150">
    <property type="entry name" value="Vaccinia Virus protein VP39"/>
    <property type="match status" value="2"/>
</dbReference>
<evidence type="ECO:0000313" key="11">
    <source>
        <dbReference type="Proteomes" id="UP000199451"/>
    </source>
</evidence>
<dbReference type="Pfam" id="PF01555">
    <property type="entry name" value="N6_N4_Mtase"/>
    <property type="match status" value="1"/>
</dbReference>
<dbReference type="RefSeq" id="WP_170830536.1">
    <property type="nucleotide sequence ID" value="NZ_FNHL01000001.1"/>
</dbReference>
<dbReference type="EC" id="2.1.1.113" evidence="8"/>
<gene>
    <name evidence="10" type="ORF">SAMN04487949_0458</name>
</gene>
<dbReference type="GO" id="GO:0032259">
    <property type="term" value="P:methylation"/>
    <property type="evidence" value="ECO:0007669"/>
    <property type="project" value="UniProtKB-KW"/>
</dbReference>
<proteinExistence type="inferred from homology"/>
<dbReference type="InterPro" id="IPR001091">
    <property type="entry name" value="RM_Methyltransferase"/>
</dbReference>
<dbReference type="GO" id="GO:0015667">
    <property type="term" value="F:site-specific DNA-methyltransferase (cytosine-N4-specific) activity"/>
    <property type="evidence" value="ECO:0007669"/>
    <property type="project" value="UniProtKB-EC"/>
</dbReference>
<keyword evidence="6" id="KW-0238">DNA-binding</keyword>
<dbReference type="InterPro" id="IPR002941">
    <property type="entry name" value="DNA_methylase_N4/N6"/>
</dbReference>
<keyword evidence="4 8" id="KW-0949">S-adenosyl-L-methionine</keyword>
<dbReference type="InterPro" id="IPR029063">
    <property type="entry name" value="SAM-dependent_MTases_sf"/>
</dbReference>
<evidence type="ECO:0000259" key="9">
    <source>
        <dbReference type="Pfam" id="PF01555"/>
    </source>
</evidence>
<dbReference type="SUPFAM" id="SSF53335">
    <property type="entry name" value="S-adenosyl-L-methionine-dependent methyltransferases"/>
    <property type="match status" value="1"/>
</dbReference>
<dbReference type="Proteomes" id="UP000199451">
    <property type="component" value="Unassembled WGS sequence"/>
</dbReference>
<dbReference type="AlphaFoldDB" id="A0A1G9PP66"/>
<evidence type="ECO:0000256" key="7">
    <source>
        <dbReference type="ARBA" id="ARBA00049120"/>
    </source>
</evidence>
<dbReference type="STRING" id="660521.SAMN04487949_0458"/>
<organism evidence="10 11">
    <name type="scientific">Halogranum gelatinilyticum</name>
    <dbReference type="NCBI Taxonomy" id="660521"/>
    <lineage>
        <taxon>Archaea</taxon>
        <taxon>Methanobacteriati</taxon>
        <taxon>Methanobacteriota</taxon>
        <taxon>Stenosarchaea group</taxon>
        <taxon>Halobacteria</taxon>
        <taxon>Halobacteriales</taxon>
        <taxon>Haloferacaceae</taxon>
    </lineage>
</organism>
<evidence type="ECO:0000256" key="6">
    <source>
        <dbReference type="ARBA" id="ARBA00023125"/>
    </source>
</evidence>
<evidence type="ECO:0000256" key="3">
    <source>
        <dbReference type="ARBA" id="ARBA00022679"/>
    </source>
</evidence>
<dbReference type="GO" id="GO:0008170">
    <property type="term" value="F:N-methyltransferase activity"/>
    <property type="evidence" value="ECO:0007669"/>
    <property type="project" value="InterPro"/>
</dbReference>
<dbReference type="PROSITE" id="PS00093">
    <property type="entry name" value="N4_MTASE"/>
    <property type="match status" value="1"/>
</dbReference>
<evidence type="ECO:0000313" key="10">
    <source>
        <dbReference type="EMBL" id="SDM00271.1"/>
    </source>
</evidence>
<protein>
    <recommendedName>
        <fullName evidence="8">Type II methyltransferase</fullName>
        <ecNumber evidence="8">2.1.1.113</ecNumber>
    </recommendedName>
    <alternativeName>
        <fullName evidence="8">N-4 cytosine-specific methyltransferase</fullName>
    </alternativeName>
</protein>
<reference evidence="11" key="1">
    <citation type="submission" date="2016-10" db="EMBL/GenBank/DDBJ databases">
        <authorList>
            <person name="Varghese N."/>
            <person name="Submissions S."/>
        </authorList>
    </citation>
    <scope>NUCLEOTIDE SEQUENCE [LARGE SCALE GENOMIC DNA]</scope>
    <source>
        <strain evidence="11">CGMCC 1.10119</strain>
    </source>
</reference>
<evidence type="ECO:0000256" key="5">
    <source>
        <dbReference type="ARBA" id="ARBA00022747"/>
    </source>
</evidence>
<comment type="similarity">
    <text evidence="1">Belongs to the N(4)/N(6)-methyltransferase family. N(4) subfamily.</text>
</comment>
<name>A0A1G9PP66_9EURY</name>
<sequence>MKTHLSLPTRRSDALPDHVDNDVRTPAVLVEQLVEAFTDPGETVLDPFAGFGTTLTVAERLGRVAYGVEVDADRATFVRERIADPENLVHGDVFDLDAAFPPADCCLTSPPYIGWAEGVDPFRNYDPDSETTYEDYLNDIVRAFEHVAGWMAADATLVVDIANLKTEDGVVTLAWDVGKCLAETDAFDFRGEIVVTWDGRESDGRGGDDSNGAYGYGYDHSYCLVYDVEGGAR</sequence>
<evidence type="ECO:0000256" key="4">
    <source>
        <dbReference type="ARBA" id="ARBA00022691"/>
    </source>
</evidence>
<keyword evidence="11" id="KW-1185">Reference proteome</keyword>
<dbReference type="EMBL" id="FNHL01000001">
    <property type="protein sequence ID" value="SDM00271.1"/>
    <property type="molecule type" value="Genomic_DNA"/>
</dbReference>
<accession>A0A1G9PP66</accession>
<feature type="domain" description="DNA methylase N-4/N-6" evidence="9">
    <location>
        <begin position="25"/>
        <end position="74"/>
    </location>
</feature>
<comment type="catalytic activity">
    <reaction evidence="7 8">
        <text>a 2'-deoxycytidine in DNA + S-adenosyl-L-methionine = an N(4)-methyl-2'-deoxycytidine in DNA + S-adenosyl-L-homocysteine + H(+)</text>
        <dbReference type="Rhea" id="RHEA:16857"/>
        <dbReference type="Rhea" id="RHEA-COMP:11369"/>
        <dbReference type="Rhea" id="RHEA-COMP:13674"/>
        <dbReference type="ChEBI" id="CHEBI:15378"/>
        <dbReference type="ChEBI" id="CHEBI:57856"/>
        <dbReference type="ChEBI" id="CHEBI:59789"/>
        <dbReference type="ChEBI" id="CHEBI:85452"/>
        <dbReference type="ChEBI" id="CHEBI:137933"/>
        <dbReference type="EC" id="2.1.1.113"/>
    </reaction>
</comment>
<dbReference type="InterPro" id="IPR017985">
    <property type="entry name" value="MeTrfase_CN4_CS"/>
</dbReference>
<evidence type="ECO:0000256" key="2">
    <source>
        <dbReference type="ARBA" id="ARBA00022603"/>
    </source>
</evidence>
<evidence type="ECO:0000256" key="8">
    <source>
        <dbReference type="RuleBase" id="RU362026"/>
    </source>
</evidence>
<dbReference type="CDD" id="cd02440">
    <property type="entry name" value="AdoMet_MTases"/>
    <property type="match status" value="1"/>
</dbReference>
<keyword evidence="5 8" id="KW-0680">Restriction system</keyword>
<dbReference type="GO" id="GO:0003677">
    <property type="term" value="F:DNA binding"/>
    <property type="evidence" value="ECO:0007669"/>
    <property type="project" value="UniProtKB-KW"/>
</dbReference>
<evidence type="ECO:0000256" key="1">
    <source>
        <dbReference type="ARBA" id="ARBA00010203"/>
    </source>
</evidence>
<dbReference type="GO" id="GO:0009307">
    <property type="term" value="P:DNA restriction-modification system"/>
    <property type="evidence" value="ECO:0007669"/>
    <property type="project" value="UniProtKB-KW"/>
</dbReference>
<keyword evidence="3" id="KW-0808">Transferase</keyword>
<dbReference type="OrthoDB" id="306976at2157"/>